<sequence length="423" mass="44664">MTTDVVVCGAGVGGLASAHALGALGLRVLVVDRQDGPADVPKGEILQPESVRVLDAFGALPAVHAGGAVPVARLAIRDPAGRALLNLDYADLAGDHRQILCTGYPNVLDALTGVLGPGVEVRRGVTVTGVLRDDTGRIAGIRAVRDGRPHDIAARLVVAADGLSSRLRADAGLTARRQAYDHRLVAFDLAGVHVDDEVTAYAGDRGLRLVYPLPGGRCRLYVQVEPDELRGGGDLSDWSAAVLEGTPALAPLADALRAALRTRQILAVHRLRAPRLSTPGLALVGEAAHAVHPMAAQGMNSSLVDAETLAQRVAAAGTDPAALDRALREYHAARLPRLDHTATVSHNASRMLTTTTGLPRVLGRRMMRHTSTNRRLLRITTGNLAGVGVHRLTALDRLHQFGLLPDPRANDRPRQPATESETL</sequence>
<accession>A0ABV5CZE4</accession>
<evidence type="ECO:0000313" key="5">
    <source>
        <dbReference type="Proteomes" id="UP001582793"/>
    </source>
</evidence>
<dbReference type="InterPro" id="IPR002938">
    <property type="entry name" value="FAD-bd"/>
</dbReference>
<evidence type="ECO:0000256" key="2">
    <source>
        <dbReference type="SAM" id="MobiDB-lite"/>
    </source>
</evidence>
<dbReference type="Proteomes" id="UP001582793">
    <property type="component" value="Unassembled WGS sequence"/>
</dbReference>
<evidence type="ECO:0000313" key="4">
    <source>
        <dbReference type="EMBL" id="MFB6397377.1"/>
    </source>
</evidence>
<dbReference type="Pfam" id="PF01494">
    <property type="entry name" value="FAD_binding_3"/>
    <property type="match status" value="1"/>
</dbReference>
<evidence type="ECO:0000256" key="1">
    <source>
        <dbReference type="ARBA" id="ARBA00023002"/>
    </source>
</evidence>
<organism evidence="4 5">
    <name type="scientific">Polymorphospora lycopeni</name>
    <dbReference type="NCBI Taxonomy" id="3140240"/>
    <lineage>
        <taxon>Bacteria</taxon>
        <taxon>Bacillati</taxon>
        <taxon>Actinomycetota</taxon>
        <taxon>Actinomycetes</taxon>
        <taxon>Micromonosporales</taxon>
        <taxon>Micromonosporaceae</taxon>
        <taxon>Polymorphospora</taxon>
    </lineage>
</organism>
<dbReference type="InterPro" id="IPR050631">
    <property type="entry name" value="PheA/TfdB_FAD_monoxygenase"/>
</dbReference>
<dbReference type="SUPFAM" id="SSF51905">
    <property type="entry name" value="FAD/NAD(P)-binding domain"/>
    <property type="match status" value="1"/>
</dbReference>
<dbReference type="RefSeq" id="WP_375736484.1">
    <property type="nucleotide sequence ID" value="NZ_JBCGDC010000140.1"/>
</dbReference>
<name>A0ABV5CZE4_9ACTN</name>
<dbReference type="InterPro" id="IPR036188">
    <property type="entry name" value="FAD/NAD-bd_sf"/>
</dbReference>
<evidence type="ECO:0000259" key="3">
    <source>
        <dbReference type="Pfam" id="PF01494"/>
    </source>
</evidence>
<reference evidence="4 5" key="1">
    <citation type="submission" date="2024-04" db="EMBL/GenBank/DDBJ databases">
        <title>Polymorphospora sp. isolated from Baiyangdian Lake in Xiong'an New Area.</title>
        <authorList>
            <person name="Zhang X."/>
            <person name="Liu J."/>
        </authorList>
    </citation>
    <scope>NUCLEOTIDE SEQUENCE [LARGE SCALE GENOMIC DNA]</scope>
    <source>
        <strain evidence="4 5">2-325</strain>
    </source>
</reference>
<keyword evidence="1" id="KW-0560">Oxidoreductase</keyword>
<dbReference type="PANTHER" id="PTHR43476:SF5">
    <property type="entry name" value="FAD-DEPENDENT MONOOXYGENASE"/>
    <property type="match status" value="1"/>
</dbReference>
<dbReference type="EMBL" id="JBCGDC010000140">
    <property type="protein sequence ID" value="MFB6397377.1"/>
    <property type="molecule type" value="Genomic_DNA"/>
</dbReference>
<keyword evidence="5" id="KW-1185">Reference proteome</keyword>
<dbReference type="Gene3D" id="3.50.50.60">
    <property type="entry name" value="FAD/NAD(P)-binding domain"/>
    <property type="match status" value="2"/>
</dbReference>
<gene>
    <name evidence="4" type="ORF">AAFH96_30425</name>
</gene>
<protein>
    <submittedName>
        <fullName evidence="4">NAD(P)/FAD-dependent oxidoreductase</fullName>
    </submittedName>
</protein>
<feature type="region of interest" description="Disordered" evidence="2">
    <location>
        <begin position="404"/>
        <end position="423"/>
    </location>
</feature>
<proteinExistence type="predicted"/>
<dbReference type="PANTHER" id="PTHR43476">
    <property type="entry name" value="3-(3-HYDROXY-PHENYL)PROPIONATE/3-HYDROXYCINNAMIC ACID HYDROXYLASE"/>
    <property type="match status" value="1"/>
</dbReference>
<feature type="domain" description="FAD-binding" evidence="3">
    <location>
        <begin position="3"/>
        <end position="339"/>
    </location>
</feature>
<dbReference type="PRINTS" id="PR00420">
    <property type="entry name" value="RNGMNOXGNASE"/>
</dbReference>
<comment type="caution">
    <text evidence="4">The sequence shown here is derived from an EMBL/GenBank/DDBJ whole genome shotgun (WGS) entry which is preliminary data.</text>
</comment>